<gene>
    <name evidence="5" type="ORF">ATEIFO6365_0004062800</name>
</gene>
<proteinExistence type="predicted"/>
<name>A0A5M3YPX2_ASPTE</name>
<accession>A0A5M3YPX2</accession>
<dbReference type="Gene3D" id="1.20.1250.20">
    <property type="entry name" value="MFS general substrate transporter like domains"/>
    <property type="match status" value="1"/>
</dbReference>
<dbReference type="OrthoDB" id="5215911at2759"/>
<evidence type="ECO:0000313" key="5">
    <source>
        <dbReference type="EMBL" id="GFF15509.1"/>
    </source>
</evidence>
<evidence type="ECO:0000256" key="3">
    <source>
        <dbReference type="ARBA" id="ARBA00022989"/>
    </source>
</evidence>
<dbReference type="PROSITE" id="PS50850">
    <property type="entry name" value="MFS"/>
    <property type="match status" value="1"/>
</dbReference>
<dbReference type="InterPro" id="IPR011701">
    <property type="entry name" value="MFS"/>
</dbReference>
<dbReference type="GO" id="GO:0022857">
    <property type="term" value="F:transmembrane transporter activity"/>
    <property type="evidence" value="ECO:0007669"/>
    <property type="project" value="InterPro"/>
</dbReference>
<evidence type="ECO:0000256" key="2">
    <source>
        <dbReference type="ARBA" id="ARBA00022692"/>
    </source>
</evidence>
<comment type="caution">
    <text evidence="5">The sequence shown here is derived from an EMBL/GenBank/DDBJ whole genome shotgun (WGS) entry which is preliminary data.</text>
</comment>
<dbReference type="SUPFAM" id="SSF103473">
    <property type="entry name" value="MFS general substrate transporter"/>
    <property type="match status" value="1"/>
</dbReference>
<dbReference type="PANTHER" id="PTHR23502">
    <property type="entry name" value="MAJOR FACILITATOR SUPERFAMILY"/>
    <property type="match status" value="1"/>
</dbReference>
<comment type="subcellular location">
    <subcellularLocation>
        <location evidence="1">Membrane</location>
        <topology evidence="1">Multi-pass membrane protein</topology>
    </subcellularLocation>
</comment>
<dbReference type="PANTHER" id="PTHR23502:SF34">
    <property type="entry name" value="PROTEIN HOL1"/>
    <property type="match status" value="1"/>
</dbReference>
<dbReference type="Proteomes" id="UP000452235">
    <property type="component" value="Unassembled WGS sequence"/>
</dbReference>
<evidence type="ECO:0000256" key="4">
    <source>
        <dbReference type="ARBA" id="ARBA00023136"/>
    </source>
</evidence>
<sequence>MHGISNLFWMPLAVKYGRRPVYLASFGLFFIAAVWAGMAKSFASELAARILMGLGSGSAECVAPLTISDIFFLHERGRVMSFYTIALSAGGGAGSVVAGLISLRRDWRVMYYITSGFIGLLIILIGVSMPETVFQRVPEGRPSDHLEQLKVKTTPSANHIEDLQRPPTKKRWKQNLSLWGPRLTNEPLWLLFIRPVGMLLVPPILWATLVLGLNVGFTVVISTSVASSLADVYSFDTWQIGLFWLSNLIGAVLGVPAAGALSDHVANRLTQANDGIREPEMRLPTMVIGMVLMPISMLTYGLGLHYRLHWMVPAVGLGIFGFGLVVTGNITIVYSIDAYRPIAGEVVVTQMGFKAAFAFLLGFYVNPWIAAAGYAGTFGTMAGITFVVYAMWIPLYLWGAKLRHASMGWKVMGLVGWHDDREVGE</sequence>
<dbReference type="AlphaFoldDB" id="A0A5M3YPX2"/>
<keyword evidence="6" id="KW-1185">Reference proteome</keyword>
<keyword evidence="2" id="KW-0812">Transmembrane</keyword>
<keyword evidence="4" id="KW-0472">Membrane</keyword>
<dbReference type="GO" id="GO:0005886">
    <property type="term" value="C:plasma membrane"/>
    <property type="evidence" value="ECO:0007669"/>
    <property type="project" value="TreeGrafter"/>
</dbReference>
<protein>
    <submittedName>
        <fullName evidence="5">Putative mfs transporter</fullName>
    </submittedName>
</protein>
<dbReference type="VEuPathDB" id="FungiDB:ATEG_09007"/>
<organism evidence="5 6">
    <name type="scientific">Aspergillus terreus</name>
    <dbReference type="NCBI Taxonomy" id="33178"/>
    <lineage>
        <taxon>Eukaryota</taxon>
        <taxon>Fungi</taxon>
        <taxon>Dikarya</taxon>
        <taxon>Ascomycota</taxon>
        <taxon>Pezizomycotina</taxon>
        <taxon>Eurotiomycetes</taxon>
        <taxon>Eurotiomycetidae</taxon>
        <taxon>Eurotiales</taxon>
        <taxon>Aspergillaceae</taxon>
        <taxon>Aspergillus</taxon>
        <taxon>Aspergillus subgen. Circumdati</taxon>
    </lineage>
</organism>
<dbReference type="InterPro" id="IPR036259">
    <property type="entry name" value="MFS_trans_sf"/>
</dbReference>
<dbReference type="EMBL" id="BLJY01000004">
    <property type="protein sequence ID" value="GFF15509.1"/>
    <property type="molecule type" value="Genomic_DNA"/>
</dbReference>
<reference evidence="5 6" key="1">
    <citation type="submission" date="2020-01" db="EMBL/GenBank/DDBJ databases">
        <title>Aspergillus terreus IFO 6365 whole genome shotgun sequence.</title>
        <authorList>
            <person name="Kanamasa S."/>
            <person name="Takahashi H."/>
        </authorList>
    </citation>
    <scope>NUCLEOTIDE SEQUENCE [LARGE SCALE GENOMIC DNA]</scope>
    <source>
        <strain evidence="5 6">IFO 6365</strain>
    </source>
</reference>
<evidence type="ECO:0000313" key="6">
    <source>
        <dbReference type="Proteomes" id="UP000452235"/>
    </source>
</evidence>
<dbReference type="Pfam" id="PF07690">
    <property type="entry name" value="MFS_1"/>
    <property type="match status" value="1"/>
</dbReference>
<dbReference type="InterPro" id="IPR020846">
    <property type="entry name" value="MFS_dom"/>
</dbReference>
<keyword evidence="3" id="KW-1133">Transmembrane helix</keyword>
<evidence type="ECO:0000256" key="1">
    <source>
        <dbReference type="ARBA" id="ARBA00004141"/>
    </source>
</evidence>